<dbReference type="WBParaSite" id="TCNE_0000094901-mRNA-1">
    <property type="protein sequence ID" value="TCNE_0000094901-mRNA-1"/>
    <property type="gene ID" value="TCNE_0000094901"/>
</dbReference>
<sequence>MNNLSGLVCRGATGALGERSCCVAGPVNMLASAANMIDLSWRSTPAVTASSLLVNHRFDGVAQLAYSSVAAF</sequence>
<keyword evidence="2" id="KW-1185">Reference proteome</keyword>
<name>A0A183TXI0_TOXCA</name>
<evidence type="ECO:0000313" key="2">
    <source>
        <dbReference type="Proteomes" id="UP000050794"/>
    </source>
</evidence>
<proteinExistence type="predicted"/>
<evidence type="ECO:0000313" key="1">
    <source>
        <dbReference type="EMBL" id="VDM25180.1"/>
    </source>
</evidence>
<reference evidence="3" key="1">
    <citation type="submission" date="2016-06" db="UniProtKB">
        <authorList>
            <consortium name="WormBaseParasite"/>
        </authorList>
    </citation>
    <scope>IDENTIFICATION</scope>
</reference>
<evidence type="ECO:0000313" key="3">
    <source>
        <dbReference type="WBParaSite" id="TCNE_0000094901-mRNA-1"/>
    </source>
</evidence>
<dbReference type="EMBL" id="UYWY01000576">
    <property type="protein sequence ID" value="VDM25180.1"/>
    <property type="molecule type" value="Genomic_DNA"/>
</dbReference>
<reference evidence="1 2" key="2">
    <citation type="submission" date="2018-11" db="EMBL/GenBank/DDBJ databases">
        <authorList>
            <consortium name="Pathogen Informatics"/>
        </authorList>
    </citation>
    <scope>NUCLEOTIDE SEQUENCE [LARGE SCALE GENOMIC DNA]</scope>
</reference>
<dbReference type="AlphaFoldDB" id="A0A183TXI0"/>
<accession>A0A183TXI0</accession>
<organism evidence="2 3">
    <name type="scientific">Toxocara canis</name>
    <name type="common">Canine roundworm</name>
    <dbReference type="NCBI Taxonomy" id="6265"/>
    <lineage>
        <taxon>Eukaryota</taxon>
        <taxon>Metazoa</taxon>
        <taxon>Ecdysozoa</taxon>
        <taxon>Nematoda</taxon>
        <taxon>Chromadorea</taxon>
        <taxon>Rhabditida</taxon>
        <taxon>Spirurina</taxon>
        <taxon>Ascaridomorpha</taxon>
        <taxon>Ascaridoidea</taxon>
        <taxon>Toxocaridae</taxon>
        <taxon>Toxocara</taxon>
    </lineage>
</organism>
<gene>
    <name evidence="1" type="ORF">TCNE_LOCUS950</name>
</gene>
<protein>
    <submittedName>
        <fullName evidence="3">Secreted protein</fullName>
    </submittedName>
</protein>
<dbReference type="Proteomes" id="UP000050794">
    <property type="component" value="Unassembled WGS sequence"/>
</dbReference>